<comment type="caution">
    <text evidence="2">The sequence shown here is derived from an EMBL/GenBank/DDBJ whole genome shotgun (WGS) entry which is preliminary data.</text>
</comment>
<evidence type="ECO:0000313" key="2">
    <source>
        <dbReference type="EMBL" id="OMH83043.1"/>
    </source>
</evidence>
<protein>
    <submittedName>
        <fullName evidence="2">Uncharacterized protein</fullName>
    </submittedName>
</protein>
<keyword evidence="3" id="KW-1185">Reference proteome</keyword>
<accession>A0A1R1PQ57</accession>
<proteinExistence type="predicted"/>
<keyword evidence="1" id="KW-0472">Membrane</keyword>
<dbReference type="AlphaFoldDB" id="A0A1R1PQ57"/>
<name>A0A1R1PQ57_ZANCU</name>
<sequence>MDTPVIPAIAPFTNFTASFCANVGSGFTTRIIGAPTAPVPETFIFFPFFSLFFCFCFLLFFFGSLK</sequence>
<gene>
    <name evidence="2" type="ORF">AX774_g3444</name>
</gene>
<evidence type="ECO:0000313" key="3">
    <source>
        <dbReference type="Proteomes" id="UP000188320"/>
    </source>
</evidence>
<keyword evidence="1" id="KW-0812">Transmembrane</keyword>
<feature type="transmembrane region" description="Helical" evidence="1">
    <location>
        <begin position="43"/>
        <end position="62"/>
    </location>
</feature>
<evidence type="ECO:0000256" key="1">
    <source>
        <dbReference type="SAM" id="Phobius"/>
    </source>
</evidence>
<keyword evidence="1" id="KW-1133">Transmembrane helix</keyword>
<organism evidence="2 3">
    <name type="scientific">Zancudomyces culisetae</name>
    <name type="common">Gut fungus</name>
    <name type="synonym">Smittium culisetae</name>
    <dbReference type="NCBI Taxonomy" id="1213189"/>
    <lineage>
        <taxon>Eukaryota</taxon>
        <taxon>Fungi</taxon>
        <taxon>Fungi incertae sedis</taxon>
        <taxon>Zoopagomycota</taxon>
        <taxon>Kickxellomycotina</taxon>
        <taxon>Harpellomycetes</taxon>
        <taxon>Harpellales</taxon>
        <taxon>Legeriomycetaceae</taxon>
        <taxon>Zancudomyces</taxon>
    </lineage>
</organism>
<dbReference type="Proteomes" id="UP000188320">
    <property type="component" value="Unassembled WGS sequence"/>
</dbReference>
<dbReference type="EMBL" id="LSSK01000524">
    <property type="protein sequence ID" value="OMH83043.1"/>
    <property type="molecule type" value="Genomic_DNA"/>
</dbReference>
<reference evidence="3" key="1">
    <citation type="submission" date="2017-01" db="EMBL/GenBank/DDBJ databases">
        <authorList>
            <person name="Wang Y."/>
            <person name="White M."/>
            <person name="Kvist S."/>
            <person name="Moncalvo J.-M."/>
        </authorList>
    </citation>
    <scope>NUCLEOTIDE SEQUENCE [LARGE SCALE GENOMIC DNA]</scope>
    <source>
        <strain evidence="3">COL-18-3</strain>
    </source>
</reference>